<protein>
    <submittedName>
        <fullName evidence="1">Uncharacterized protein</fullName>
    </submittedName>
</protein>
<dbReference type="OrthoDB" id="6624439at2"/>
<dbReference type="Proteomes" id="UP000185770">
    <property type="component" value="Unassembled WGS sequence"/>
</dbReference>
<reference evidence="1 2" key="1">
    <citation type="submission" date="2016-09" db="EMBL/GenBank/DDBJ databases">
        <title>Serratia marcescens MSU-97 and epiphytic antimycotic-producing bacteria.</title>
        <authorList>
            <person name="Matilla M.A."/>
        </authorList>
    </citation>
    <scope>NUCLEOTIDE SEQUENCE [LARGE SCALE GENOMIC DNA]</scope>
    <source>
        <strain evidence="1 2">MSU-97</strain>
    </source>
</reference>
<name>A0A1Q4P0D7_SERMA</name>
<dbReference type="EMBL" id="MJAO01000010">
    <property type="protein sequence ID" value="OKB66582.1"/>
    <property type="molecule type" value="Genomic_DNA"/>
</dbReference>
<dbReference type="AlphaFoldDB" id="A0A1Q4P0D7"/>
<sequence>MAYGHDARHSRAPLILITLLSLLMLLLLSGCAQEFKPVVTPASTKTTGNGGAPASSFAAVELVPLRVAPTASGATVTPAAVPPGSRDSSRLAQCTRELDALRRFSASKYTRYKTEFDRLTRTGSQYLAVAGGISKDINDLVQPKYQYALTSLCYRIRGDLSAALLNQVNTQ</sequence>
<accession>A0A1Q4P0D7</accession>
<comment type="caution">
    <text evidence="1">The sequence shown here is derived from an EMBL/GenBank/DDBJ whole genome shotgun (WGS) entry which is preliminary data.</text>
</comment>
<gene>
    <name evidence="1" type="ORF">BHU62_11985</name>
</gene>
<organism evidence="1 2">
    <name type="scientific">Serratia marcescens</name>
    <dbReference type="NCBI Taxonomy" id="615"/>
    <lineage>
        <taxon>Bacteria</taxon>
        <taxon>Pseudomonadati</taxon>
        <taxon>Pseudomonadota</taxon>
        <taxon>Gammaproteobacteria</taxon>
        <taxon>Enterobacterales</taxon>
        <taxon>Yersiniaceae</taxon>
        <taxon>Serratia</taxon>
    </lineage>
</organism>
<evidence type="ECO:0000313" key="1">
    <source>
        <dbReference type="EMBL" id="OKB66582.1"/>
    </source>
</evidence>
<dbReference type="RefSeq" id="WP_073532251.1">
    <property type="nucleotide sequence ID" value="NZ_MJAO01000010.1"/>
</dbReference>
<proteinExistence type="predicted"/>
<evidence type="ECO:0000313" key="2">
    <source>
        <dbReference type="Proteomes" id="UP000185770"/>
    </source>
</evidence>